<dbReference type="GO" id="GO:0016746">
    <property type="term" value="F:acyltransferase activity"/>
    <property type="evidence" value="ECO:0007669"/>
    <property type="project" value="UniProtKB-KW"/>
</dbReference>
<keyword evidence="3" id="KW-0472">Membrane</keyword>
<dbReference type="Pfam" id="PF01757">
    <property type="entry name" value="Acyl_transf_3"/>
    <property type="match status" value="1"/>
</dbReference>
<gene>
    <name evidence="5" type="ORF">V3851_24435</name>
</gene>
<proteinExistence type="inferred from homology"/>
<feature type="transmembrane region" description="Helical" evidence="3">
    <location>
        <begin position="273"/>
        <end position="292"/>
    </location>
</feature>
<feature type="transmembrane region" description="Helical" evidence="3">
    <location>
        <begin position="12"/>
        <end position="31"/>
    </location>
</feature>
<feature type="transmembrane region" description="Helical" evidence="3">
    <location>
        <begin position="241"/>
        <end position="261"/>
    </location>
</feature>
<dbReference type="Proteomes" id="UP001306950">
    <property type="component" value="Unassembled WGS sequence"/>
</dbReference>
<feature type="transmembrane region" description="Helical" evidence="3">
    <location>
        <begin position="43"/>
        <end position="64"/>
    </location>
</feature>
<evidence type="ECO:0000313" key="6">
    <source>
        <dbReference type="Proteomes" id="UP001306950"/>
    </source>
</evidence>
<feature type="domain" description="Acyltransferase 3" evidence="4">
    <location>
        <begin position="17"/>
        <end position="316"/>
    </location>
</feature>
<name>A0ABU7VZL7_9BACL</name>
<organism evidence="5 6">
    <name type="scientific">Paenibacillus haidiansis</name>
    <dbReference type="NCBI Taxonomy" id="1574488"/>
    <lineage>
        <taxon>Bacteria</taxon>
        <taxon>Bacillati</taxon>
        <taxon>Bacillota</taxon>
        <taxon>Bacilli</taxon>
        <taxon>Bacillales</taxon>
        <taxon>Paenibacillaceae</taxon>
        <taxon>Paenibacillus</taxon>
    </lineage>
</organism>
<feature type="transmembrane region" description="Helical" evidence="3">
    <location>
        <begin position="76"/>
        <end position="94"/>
    </location>
</feature>
<keyword evidence="5" id="KW-0808">Transferase</keyword>
<reference evidence="5 6" key="1">
    <citation type="submission" date="2024-02" db="EMBL/GenBank/DDBJ databases">
        <title>A nitrogen-fixing paenibacillus bacterium.</title>
        <authorList>
            <person name="Zhang W.L."/>
            <person name="Chen S.F."/>
        </authorList>
    </citation>
    <scope>NUCLEOTIDE SEQUENCE [LARGE SCALE GENOMIC DNA]</scope>
    <source>
        <strain evidence="5 6">M1</strain>
    </source>
</reference>
<sequence length="353" mass="39466">MSANSLEHRGETFFLNLRFLLILCVFIGNAIEPLITRMQGMHSLYMWIFTFHMPLFVFVTGYFAKSGLTGEAGRKTIAQIGIQYVIFQTVYSTLDMTVFRVNGIHHSFFAPYLLLWFLASHLCWRLALLLLRKCKCSPLQQLAISLAFGVLVGYLRLDGTWLSISRTFVFLPFFIAGYHFSFTALDNILTRRIRAAGAVVSIGLFLIIALGGAGLAPGWLYGNMTYMQLGHLEWYAGLYRLSLYGLQMLAGACFLAFVPKAASLLTECGRRTLYVFLLHGLVIRFMAVSPLYDYIDTAAAGLALIAAAVIMTLVLSHPLVRKWTSPVIEPKVQWVLNLERRALGGSTAVGKHQ</sequence>
<keyword evidence="6" id="KW-1185">Reference proteome</keyword>
<dbReference type="PANTHER" id="PTHR37312">
    <property type="entry name" value="MEMBRANE-BOUND ACYLTRANSFERASE YKRP-RELATED"/>
    <property type="match status" value="1"/>
</dbReference>
<keyword evidence="3" id="KW-0812">Transmembrane</keyword>
<feature type="transmembrane region" description="Helical" evidence="3">
    <location>
        <begin position="109"/>
        <end position="131"/>
    </location>
</feature>
<dbReference type="InterPro" id="IPR002656">
    <property type="entry name" value="Acyl_transf_3_dom"/>
</dbReference>
<protein>
    <submittedName>
        <fullName evidence="5">Acyltransferase family protein</fullName>
    </submittedName>
</protein>
<feature type="transmembrane region" description="Helical" evidence="3">
    <location>
        <begin position="138"/>
        <end position="157"/>
    </location>
</feature>
<feature type="transmembrane region" description="Helical" evidence="3">
    <location>
        <begin position="169"/>
        <end position="189"/>
    </location>
</feature>
<dbReference type="InterPro" id="IPR052734">
    <property type="entry name" value="Nod_factor_acetyltransferase"/>
</dbReference>
<comment type="caution">
    <text evidence="5">The sequence shown here is derived from an EMBL/GenBank/DDBJ whole genome shotgun (WGS) entry which is preliminary data.</text>
</comment>
<dbReference type="EMBL" id="JAZHPZ010000020">
    <property type="protein sequence ID" value="MEF2968940.1"/>
    <property type="molecule type" value="Genomic_DNA"/>
</dbReference>
<evidence type="ECO:0000256" key="3">
    <source>
        <dbReference type="SAM" id="Phobius"/>
    </source>
</evidence>
<dbReference type="PANTHER" id="PTHR37312:SF1">
    <property type="entry name" value="MEMBRANE-BOUND ACYLTRANSFERASE YKRP-RELATED"/>
    <property type="match status" value="1"/>
</dbReference>
<accession>A0ABU7VZL7</accession>
<evidence type="ECO:0000256" key="2">
    <source>
        <dbReference type="ARBA" id="ARBA00007400"/>
    </source>
</evidence>
<feature type="transmembrane region" description="Helical" evidence="3">
    <location>
        <begin position="196"/>
        <end position="221"/>
    </location>
</feature>
<keyword evidence="3" id="KW-1133">Transmembrane helix</keyword>
<evidence type="ECO:0000259" key="4">
    <source>
        <dbReference type="Pfam" id="PF01757"/>
    </source>
</evidence>
<dbReference type="RefSeq" id="WP_331849056.1">
    <property type="nucleotide sequence ID" value="NZ_JAZHPZ010000020.1"/>
</dbReference>
<feature type="transmembrane region" description="Helical" evidence="3">
    <location>
        <begin position="298"/>
        <end position="315"/>
    </location>
</feature>
<evidence type="ECO:0000313" key="5">
    <source>
        <dbReference type="EMBL" id="MEF2968940.1"/>
    </source>
</evidence>
<comment type="similarity">
    <text evidence="2">Belongs to the acyltransferase 3 family.</text>
</comment>
<keyword evidence="5" id="KW-0012">Acyltransferase</keyword>
<evidence type="ECO:0000256" key="1">
    <source>
        <dbReference type="ARBA" id="ARBA00004370"/>
    </source>
</evidence>
<comment type="subcellular location">
    <subcellularLocation>
        <location evidence="1">Membrane</location>
    </subcellularLocation>
</comment>